<accession>A0A8S5SNP3</accession>
<reference evidence="1" key="1">
    <citation type="journal article" date="2021" name="Proc. Natl. Acad. Sci. U.S.A.">
        <title>A Catalog of Tens of Thousands of Viruses from Human Metagenomes Reveals Hidden Associations with Chronic Diseases.</title>
        <authorList>
            <person name="Tisza M.J."/>
            <person name="Buck C.B."/>
        </authorList>
    </citation>
    <scope>NUCLEOTIDE SEQUENCE</scope>
    <source>
        <strain evidence="1">CtnR613</strain>
    </source>
</reference>
<protein>
    <submittedName>
        <fullName evidence="1">Replisome organizer</fullName>
    </submittedName>
</protein>
<evidence type="ECO:0000313" key="1">
    <source>
        <dbReference type="EMBL" id="DAF52617.1"/>
    </source>
</evidence>
<name>A0A8S5SNP3_9CAUD</name>
<proteinExistence type="predicted"/>
<organism evidence="1">
    <name type="scientific">Siphoviridae sp. ctnR613</name>
    <dbReference type="NCBI Taxonomy" id="2827939"/>
    <lineage>
        <taxon>Viruses</taxon>
        <taxon>Duplodnaviria</taxon>
        <taxon>Heunggongvirae</taxon>
        <taxon>Uroviricota</taxon>
        <taxon>Caudoviricetes</taxon>
    </lineage>
</organism>
<dbReference type="EMBL" id="BK032640">
    <property type="protein sequence ID" value="DAF52617.1"/>
    <property type="molecule type" value="Genomic_DNA"/>
</dbReference>
<sequence>MQQGWITIHRKILDNFLWEDKPFSRGQAWIDLLLIANHEDKTTLFNGKMIEVKRGQKITSLRQLGDRWGWSISKVKYFFQQLKHEKMLDYKSDTKKTVYTIVNYSDYQEYKEDKNNTKITLKENKNKTERKQKITNNNDNNDNNDNNILYTLVCNLWNDLSENIPKVNFIKNNSTRSKHLKARIEEVGEEKFFEVLKSISNSDFLCGKNKNNWTITFDWFINASNFAKVMEGNYNNRTTQKQDTNEFKNYGELI</sequence>